<dbReference type="PANTHER" id="PTHR43343:SF3">
    <property type="entry name" value="PROTEASE DO-LIKE 8, CHLOROPLASTIC"/>
    <property type="match status" value="1"/>
</dbReference>
<evidence type="ECO:0000259" key="5">
    <source>
        <dbReference type="PROSITE" id="PS50106"/>
    </source>
</evidence>
<dbReference type="InterPro" id="IPR051201">
    <property type="entry name" value="Chloro_Bact_Ser_Proteases"/>
</dbReference>
<dbReference type="Pfam" id="PF13180">
    <property type="entry name" value="PDZ_2"/>
    <property type="match status" value="1"/>
</dbReference>
<dbReference type="InterPro" id="IPR036034">
    <property type="entry name" value="PDZ_sf"/>
</dbReference>
<evidence type="ECO:0000256" key="1">
    <source>
        <dbReference type="ARBA" id="ARBA00022670"/>
    </source>
</evidence>
<name>A0ABZ3D249_9PROT</name>
<sequence length="386" mass="40542">MRRMVSRPFPRLAPGLPRRLPLALAACAVLAGSPRHADAQAAETVFAPPAPPLVVSGPLTFAPLVRQVVPAVVNIAVTQGTDTQSANDQQKRQPVPPGVKGTPFERRFRDRMRARGEEMLGAGSGFIIDPSGVIVTNNHVVGEADHITVSLADGSEYPAKLLGSDDLTDIAVIKIQAPHPLPFVTWGDSRQINVGDWVMAAGNPFGLGSSVTAGIVSARGRDIGASPFDDFLQLDAPINPGNSGGPSFNLSGQVVALNTAIVSPTGGSVGIGFGIPSEIVAPIVAELRRSGHIDRGWLGVTLADGDGHDGVRITDIDRDGPARRARLRTGDIVLSVGDEPMDSSRTLIRTIAAEHPGSTVQLRIQRHGAVLTMPVVVGHRPEDMDD</sequence>
<evidence type="ECO:0000256" key="3">
    <source>
        <dbReference type="SAM" id="MobiDB-lite"/>
    </source>
</evidence>
<dbReference type="InterPro" id="IPR001940">
    <property type="entry name" value="Peptidase_S1C"/>
</dbReference>
<evidence type="ECO:0000313" key="7">
    <source>
        <dbReference type="Proteomes" id="UP001449795"/>
    </source>
</evidence>
<keyword evidence="4" id="KW-0732">Signal</keyword>
<dbReference type="SMART" id="SM00228">
    <property type="entry name" value="PDZ"/>
    <property type="match status" value="1"/>
</dbReference>
<keyword evidence="2" id="KW-0378">Hydrolase</keyword>
<evidence type="ECO:0000256" key="4">
    <source>
        <dbReference type="SAM" id="SignalP"/>
    </source>
</evidence>
<dbReference type="PANTHER" id="PTHR43343">
    <property type="entry name" value="PEPTIDASE S12"/>
    <property type="match status" value="1"/>
</dbReference>
<dbReference type="EMBL" id="CP152276">
    <property type="protein sequence ID" value="XAE41725.1"/>
    <property type="molecule type" value="Genomic_DNA"/>
</dbReference>
<feature type="signal peptide" evidence="4">
    <location>
        <begin position="1"/>
        <end position="37"/>
    </location>
</feature>
<evidence type="ECO:0000256" key="2">
    <source>
        <dbReference type="ARBA" id="ARBA00022801"/>
    </source>
</evidence>
<feature type="chain" id="PRO_5046213600" evidence="4">
    <location>
        <begin position="38"/>
        <end position="386"/>
    </location>
</feature>
<reference evidence="6 7" key="1">
    <citation type="submission" date="2024-04" db="EMBL/GenBank/DDBJ databases">
        <title>Complete genome sequence of Nguyenibacter vanlangesis HBCM-1154, a strain capable of nitrogen fixation, IAA production, and phosphorus solubilization isolated from sugarcane soil.</title>
        <authorList>
            <person name="MY HANH P."/>
        </authorList>
    </citation>
    <scope>NUCLEOTIDE SEQUENCE [LARGE SCALE GENOMIC DNA]</scope>
    <source>
        <strain evidence="6 7">HBCM 1154</strain>
    </source>
</reference>
<dbReference type="Gene3D" id="2.30.42.10">
    <property type="match status" value="1"/>
</dbReference>
<dbReference type="SUPFAM" id="SSF50156">
    <property type="entry name" value="PDZ domain-like"/>
    <property type="match status" value="1"/>
</dbReference>
<dbReference type="Proteomes" id="UP001449795">
    <property type="component" value="Chromosome"/>
</dbReference>
<dbReference type="RefSeq" id="WP_342627599.1">
    <property type="nucleotide sequence ID" value="NZ_CP152276.1"/>
</dbReference>
<dbReference type="InterPro" id="IPR009003">
    <property type="entry name" value="Peptidase_S1_PA"/>
</dbReference>
<gene>
    <name evidence="6" type="ORF">AAC691_15725</name>
</gene>
<dbReference type="PROSITE" id="PS50106">
    <property type="entry name" value="PDZ"/>
    <property type="match status" value="1"/>
</dbReference>
<keyword evidence="1" id="KW-0645">Protease</keyword>
<accession>A0ABZ3D249</accession>
<dbReference type="SUPFAM" id="SSF50494">
    <property type="entry name" value="Trypsin-like serine proteases"/>
    <property type="match status" value="1"/>
</dbReference>
<keyword evidence="7" id="KW-1185">Reference proteome</keyword>
<dbReference type="PRINTS" id="PR00834">
    <property type="entry name" value="PROTEASES2C"/>
</dbReference>
<protein>
    <submittedName>
        <fullName evidence="6">Trypsin-like peptidase domain-containing protein</fullName>
    </submittedName>
</protein>
<feature type="domain" description="PDZ" evidence="5">
    <location>
        <begin position="284"/>
        <end position="368"/>
    </location>
</feature>
<feature type="region of interest" description="Disordered" evidence="3">
    <location>
        <begin position="81"/>
        <end position="103"/>
    </location>
</feature>
<organism evidence="6 7">
    <name type="scientific">Nguyenibacter vanlangensis</name>
    <dbReference type="NCBI Taxonomy" id="1216886"/>
    <lineage>
        <taxon>Bacteria</taxon>
        <taxon>Pseudomonadati</taxon>
        <taxon>Pseudomonadota</taxon>
        <taxon>Alphaproteobacteria</taxon>
        <taxon>Acetobacterales</taxon>
        <taxon>Acetobacteraceae</taxon>
        <taxon>Nguyenibacter</taxon>
    </lineage>
</organism>
<dbReference type="Pfam" id="PF13365">
    <property type="entry name" value="Trypsin_2"/>
    <property type="match status" value="1"/>
</dbReference>
<dbReference type="InterPro" id="IPR001478">
    <property type="entry name" value="PDZ"/>
</dbReference>
<evidence type="ECO:0000313" key="6">
    <source>
        <dbReference type="EMBL" id="XAE41725.1"/>
    </source>
</evidence>
<proteinExistence type="predicted"/>
<dbReference type="Gene3D" id="2.40.10.120">
    <property type="match status" value="1"/>
</dbReference>